<dbReference type="EMBL" id="JAGFNP010000002">
    <property type="protein sequence ID" value="MBO3732276.1"/>
    <property type="molecule type" value="Genomic_DNA"/>
</dbReference>
<organism evidence="2 3">
    <name type="scientific">Glycomyces niveus</name>
    <dbReference type="NCBI Taxonomy" id="2820287"/>
    <lineage>
        <taxon>Bacteria</taxon>
        <taxon>Bacillati</taxon>
        <taxon>Actinomycetota</taxon>
        <taxon>Actinomycetes</taxon>
        <taxon>Glycomycetales</taxon>
        <taxon>Glycomycetaceae</taxon>
        <taxon>Glycomyces</taxon>
    </lineage>
</organism>
<evidence type="ECO:0000313" key="2">
    <source>
        <dbReference type="EMBL" id="MBO3732276.1"/>
    </source>
</evidence>
<name>A0ABS3U0H9_9ACTN</name>
<dbReference type="PANTHER" id="PTHR34389">
    <property type="entry name" value="L-RHAMNOSE MUTAROTASE"/>
    <property type="match status" value="1"/>
</dbReference>
<accession>A0ABS3U0H9</accession>
<gene>
    <name evidence="2" type="ORF">J5V16_05520</name>
</gene>
<sequence>MNRFKNVCGPHRHAPRTLPRRNPLAAPTNGLQAPSKARVCFTLRVRPDRLDEYRERHAAVWPDMLAALAETGWTNYSLFLGDDGLLVGYLETDDFDAARAGMAEREVNARWQAEMAPFFEGTGGANADDAFTVLPEVFNLETQLAQAANEGAGE</sequence>
<keyword evidence="3" id="KW-1185">Reference proteome</keyword>
<dbReference type="PANTHER" id="PTHR34389:SF2">
    <property type="entry name" value="L-RHAMNOSE MUTAROTASE"/>
    <property type="match status" value="1"/>
</dbReference>
<dbReference type="InterPro" id="IPR008000">
    <property type="entry name" value="Rham/fucose_mutarotase"/>
</dbReference>
<comment type="caution">
    <text evidence="2">The sequence shown here is derived from an EMBL/GenBank/DDBJ whole genome shotgun (WGS) entry which is preliminary data.</text>
</comment>
<reference evidence="2 3" key="1">
    <citation type="submission" date="2021-03" db="EMBL/GenBank/DDBJ databases">
        <title>Glycomyces sp. nov., a novel actinomycete isolated from soil.</title>
        <authorList>
            <person name="Yang X."/>
            <person name="Xu X."/>
        </authorList>
    </citation>
    <scope>NUCLEOTIDE SEQUENCE [LARGE SCALE GENOMIC DNA]</scope>
    <source>
        <strain evidence="2 3">NEAU-S30</strain>
    </source>
</reference>
<dbReference type="Proteomes" id="UP000681341">
    <property type="component" value="Unassembled WGS sequence"/>
</dbReference>
<evidence type="ECO:0000313" key="3">
    <source>
        <dbReference type="Proteomes" id="UP000681341"/>
    </source>
</evidence>
<protein>
    <submittedName>
        <fullName evidence="2">L-rhamnose mutarotase</fullName>
    </submittedName>
</protein>
<proteinExistence type="predicted"/>
<feature type="region of interest" description="Disordered" evidence="1">
    <location>
        <begin position="1"/>
        <end position="31"/>
    </location>
</feature>
<dbReference type="SUPFAM" id="SSF54909">
    <property type="entry name" value="Dimeric alpha+beta barrel"/>
    <property type="match status" value="1"/>
</dbReference>
<feature type="compositionally biased region" description="Basic residues" evidence="1">
    <location>
        <begin position="10"/>
        <end position="19"/>
    </location>
</feature>
<dbReference type="InterPro" id="IPR011008">
    <property type="entry name" value="Dimeric_a/b-barrel"/>
</dbReference>
<dbReference type="Pfam" id="PF05336">
    <property type="entry name" value="rhaM"/>
    <property type="match status" value="1"/>
</dbReference>
<evidence type="ECO:0000256" key="1">
    <source>
        <dbReference type="SAM" id="MobiDB-lite"/>
    </source>
</evidence>
<dbReference type="Gene3D" id="3.30.70.100">
    <property type="match status" value="1"/>
</dbReference>